<evidence type="ECO:0000313" key="1">
    <source>
        <dbReference type="EMBL" id="KIK80759.1"/>
    </source>
</evidence>
<dbReference type="AlphaFoldDB" id="A0A0D0DH73"/>
<dbReference type="OrthoDB" id="2683336at2759"/>
<organism evidence="1 2">
    <name type="scientific">Paxillus rubicundulus Ve08.2h10</name>
    <dbReference type="NCBI Taxonomy" id="930991"/>
    <lineage>
        <taxon>Eukaryota</taxon>
        <taxon>Fungi</taxon>
        <taxon>Dikarya</taxon>
        <taxon>Basidiomycota</taxon>
        <taxon>Agaricomycotina</taxon>
        <taxon>Agaricomycetes</taxon>
        <taxon>Agaricomycetidae</taxon>
        <taxon>Boletales</taxon>
        <taxon>Paxilineae</taxon>
        <taxon>Paxillaceae</taxon>
        <taxon>Paxillus</taxon>
    </lineage>
</organism>
<name>A0A0D0DH73_9AGAM</name>
<proteinExistence type="predicted"/>
<gene>
    <name evidence="1" type="ORF">PAXRUDRAFT_157842</name>
</gene>
<sequence length="103" mass="11798">MFWDHDAKWCIAAVGASELDFHFSIIQTLVGYWVFDEGILKLKQVTSHDHRTVQCYIVGAIAGSVPQRLLVAIRALLDFRYSGQQKCCNVVWAFIVWLISREP</sequence>
<dbReference type="EMBL" id="KN825942">
    <property type="protein sequence ID" value="KIK80759.1"/>
    <property type="molecule type" value="Genomic_DNA"/>
</dbReference>
<dbReference type="Proteomes" id="UP000054538">
    <property type="component" value="Unassembled WGS sequence"/>
</dbReference>
<reference evidence="1 2" key="1">
    <citation type="submission" date="2014-04" db="EMBL/GenBank/DDBJ databases">
        <authorList>
            <consortium name="DOE Joint Genome Institute"/>
            <person name="Kuo A."/>
            <person name="Kohler A."/>
            <person name="Jargeat P."/>
            <person name="Nagy L.G."/>
            <person name="Floudas D."/>
            <person name="Copeland A."/>
            <person name="Barry K.W."/>
            <person name="Cichocki N."/>
            <person name="Veneault-Fourrey C."/>
            <person name="LaButti K."/>
            <person name="Lindquist E.A."/>
            <person name="Lipzen A."/>
            <person name="Lundell T."/>
            <person name="Morin E."/>
            <person name="Murat C."/>
            <person name="Sun H."/>
            <person name="Tunlid A."/>
            <person name="Henrissat B."/>
            <person name="Grigoriev I.V."/>
            <person name="Hibbett D.S."/>
            <person name="Martin F."/>
            <person name="Nordberg H.P."/>
            <person name="Cantor M.N."/>
            <person name="Hua S.X."/>
        </authorList>
    </citation>
    <scope>NUCLEOTIDE SEQUENCE [LARGE SCALE GENOMIC DNA]</scope>
    <source>
        <strain evidence="1 2">Ve08.2h10</strain>
    </source>
</reference>
<protein>
    <submittedName>
        <fullName evidence="1">Uncharacterized protein</fullName>
    </submittedName>
</protein>
<reference evidence="2" key="2">
    <citation type="submission" date="2015-01" db="EMBL/GenBank/DDBJ databases">
        <title>Evolutionary Origins and Diversification of the Mycorrhizal Mutualists.</title>
        <authorList>
            <consortium name="DOE Joint Genome Institute"/>
            <consortium name="Mycorrhizal Genomics Consortium"/>
            <person name="Kohler A."/>
            <person name="Kuo A."/>
            <person name="Nagy L.G."/>
            <person name="Floudas D."/>
            <person name="Copeland A."/>
            <person name="Barry K.W."/>
            <person name="Cichocki N."/>
            <person name="Veneault-Fourrey C."/>
            <person name="LaButti K."/>
            <person name="Lindquist E.A."/>
            <person name="Lipzen A."/>
            <person name="Lundell T."/>
            <person name="Morin E."/>
            <person name="Murat C."/>
            <person name="Riley R."/>
            <person name="Ohm R."/>
            <person name="Sun H."/>
            <person name="Tunlid A."/>
            <person name="Henrissat B."/>
            <person name="Grigoriev I.V."/>
            <person name="Hibbett D.S."/>
            <person name="Martin F."/>
        </authorList>
    </citation>
    <scope>NUCLEOTIDE SEQUENCE [LARGE SCALE GENOMIC DNA]</scope>
    <source>
        <strain evidence="2">Ve08.2h10</strain>
    </source>
</reference>
<keyword evidence="2" id="KW-1185">Reference proteome</keyword>
<accession>A0A0D0DH73</accession>
<evidence type="ECO:0000313" key="2">
    <source>
        <dbReference type="Proteomes" id="UP000054538"/>
    </source>
</evidence>
<dbReference type="HOGENOM" id="CLU_006344_11_0_1"/>
<dbReference type="InParanoid" id="A0A0D0DH73"/>